<dbReference type="SUPFAM" id="SSF56059">
    <property type="entry name" value="Glutathione synthetase ATP-binding domain-like"/>
    <property type="match status" value="1"/>
</dbReference>
<dbReference type="EMBL" id="MUKV01000040">
    <property type="protein sequence ID" value="OQS33227.1"/>
    <property type="molecule type" value="Genomic_DNA"/>
</dbReference>
<gene>
    <name evidence="1" type="ORF">B0T45_20650</name>
</gene>
<reference evidence="1 2" key="1">
    <citation type="submission" date="2017-02" db="EMBL/GenBank/DDBJ databases">
        <title>Chromobacterium haemolyticum H5244.</title>
        <authorList>
            <person name="Gulvik C.A."/>
        </authorList>
    </citation>
    <scope>NUCLEOTIDE SEQUENCE [LARGE SCALE GENOMIC DNA]</scope>
    <source>
        <strain evidence="1 2">H5244</strain>
    </source>
</reference>
<accession>A0A1W0CER3</accession>
<proteinExistence type="predicted"/>
<organism evidence="1 2">
    <name type="scientific">Chromobacterium haemolyticum</name>
    <dbReference type="NCBI Taxonomy" id="394935"/>
    <lineage>
        <taxon>Bacteria</taxon>
        <taxon>Pseudomonadati</taxon>
        <taxon>Pseudomonadota</taxon>
        <taxon>Betaproteobacteria</taxon>
        <taxon>Neisseriales</taxon>
        <taxon>Chromobacteriaceae</taxon>
        <taxon>Chromobacterium</taxon>
    </lineage>
</organism>
<comment type="caution">
    <text evidence="1">The sequence shown here is derived from an EMBL/GenBank/DDBJ whole genome shotgun (WGS) entry which is preliminary data.</text>
</comment>
<dbReference type="Proteomes" id="UP000192721">
    <property type="component" value="Unassembled WGS sequence"/>
</dbReference>
<protein>
    <submittedName>
        <fullName evidence="1">Uncharacterized protein</fullName>
    </submittedName>
</protein>
<evidence type="ECO:0000313" key="1">
    <source>
        <dbReference type="EMBL" id="OQS33227.1"/>
    </source>
</evidence>
<dbReference type="AlphaFoldDB" id="A0A1W0CER3"/>
<evidence type="ECO:0000313" key="2">
    <source>
        <dbReference type="Proteomes" id="UP000192721"/>
    </source>
</evidence>
<dbReference type="RefSeq" id="WP_081556762.1">
    <property type="nucleotide sequence ID" value="NZ_MUKV01000040.1"/>
</dbReference>
<name>A0A1W0CER3_9NEIS</name>
<sequence length="394" mass="43993">MSGTEPPLLRLADQAAAAPPAWPPGTPPLFAPEQLARARVEVSAGYLSSLHRLSALLDAAFRAIVGRYFLDPRIRALYQLPKAMEALLLHAHGRPYRVGFYRPDFIYDRGGLPRICEVGARYPMNGWMISHWLGQAEGDDAFLKTLRQWHPPGCVVALVHAREPGTEIFLLAETLRRDGAHFLSARPEALSVRNGKLRLNGRAVDRCILEMDRSELPLLPDKALDQLLDSGAYFNDIRTLILVHDKRSLAVLNREDIMRDCLDTDDYAALRPFLIPSFAPASQEEAEALLALPGEFIAKPSSGGRGLGSLVRSACGEAAWRKLVREQWPRYMFQNYIEQSEFEDPESRQLIRLVGMQLCRDAESYGPGVFRGSDELIINLHQRRGKLYSAAAAA</sequence>